<protein>
    <recommendedName>
        <fullName evidence="2">Glutaredoxin domain-containing protein</fullName>
    </recommendedName>
</protein>
<dbReference type="AlphaFoldDB" id="A0AA89AK09"/>
<sequence length="299" mass="32708">MHEPATTPSAPLVQPKTDLLSKYPYRCPPGGEDKVVLYTSSLGAIQSTSDDCKKVIAILHKHKVTEYENRDSWKDTKFKKELENLVGRLSYPRLFIKGRDIGGANEVKDLDKEGELESILNSCLQSQGNLRRPSPPTTQNSDGGGVSLLAYGPAEVGTRKMGKQPQPPKRPSSTTSKEKEAKRRRGSSPTTLVSTEDRPIYNTSMVLLYTTADSTSSDTEEMRSILNSCNVVFSERDGVKNIKELDGGMRSTALPILVVKGKFIGGIRTVRLSKGSTLTVSSASVKFLPGKSRTMNDNI</sequence>
<organism evidence="3 5">
    <name type="scientific">Escallonia herrerae</name>
    <dbReference type="NCBI Taxonomy" id="1293975"/>
    <lineage>
        <taxon>Eukaryota</taxon>
        <taxon>Viridiplantae</taxon>
        <taxon>Streptophyta</taxon>
        <taxon>Embryophyta</taxon>
        <taxon>Tracheophyta</taxon>
        <taxon>Spermatophyta</taxon>
        <taxon>Magnoliopsida</taxon>
        <taxon>eudicotyledons</taxon>
        <taxon>Gunneridae</taxon>
        <taxon>Pentapetalae</taxon>
        <taxon>asterids</taxon>
        <taxon>campanulids</taxon>
        <taxon>Escalloniales</taxon>
        <taxon>Escalloniaceae</taxon>
        <taxon>Escallonia</taxon>
    </lineage>
</organism>
<name>A0AA89AK09_9ASTE</name>
<dbReference type="PROSITE" id="PS51354">
    <property type="entry name" value="GLUTAREDOXIN_2"/>
    <property type="match status" value="1"/>
</dbReference>
<feature type="region of interest" description="Disordered" evidence="1">
    <location>
        <begin position="126"/>
        <end position="197"/>
    </location>
</feature>
<dbReference type="Gene3D" id="3.40.30.10">
    <property type="entry name" value="Glutaredoxin"/>
    <property type="match status" value="1"/>
</dbReference>
<dbReference type="PANTHER" id="PTHR45669">
    <property type="entry name" value="GLUTAREDOXIN DOMAIN-CONTAINING CYSTEINE-RICH PROTEIN CG12206-RELATED"/>
    <property type="match status" value="1"/>
</dbReference>
<dbReference type="EMBL" id="JAVXUP010000432">
    <property type="protein sequence ID" value="KAK3028023.1"/>
    <property type="molecule type" value="Genomic_DNA"/>
</dbReference>
<evidence type="ECO:0000313" key="5">
    <source>
        <dbReference type="Proteomes" id="UP001188597"/>
    </source>
</evidence>
<comment type="caution">
    <text evidence="3">The sequence shown here is derived from an EMBL/GenBank/DDBJ whole genome shotgun (WGS) entry which is preliminary data.</text>
</comment>
<accession>A0AA89AK09</accession>
<evidence type="ECO:0000313" key="4">
    <source>
        <dbReference type="EMBL" id="KAK3028023.1"/>
    </source>
</evidence>
<evidence type="ECO:0000313" key="3">
    <source>
        <dbReference type="EMBL" id="KAK3004081.1"/>
    </source>
</evidence>
<dbReference type="EMBL" id="JAVXUP010002315">
    <property type="protein sequence ID" value="KAK3004081.1"/>
    <property type="molecule type" value="Genomic_DNA"/>
</dbReference>
<evidence type="ECO:0000259" key="2">
    <source>
        <dbReference type="Pfam" id="PF00462"/>
    </source>
</evidence>
<proteinExistence type="predicted"/>
<dbReference type="Proteomes" id="UP001188597">
    <property type="component" value="Unassembled WGS sequence"/>
</dbReference>
<dbReference type="Pfam" id="PF00462">
    <property type="entry name" value="Glutaredoxin"/>
    <property type="match status" value="1"/>
</dbReference>
<feature type="domain" description="Glutaredoxin" evidence="2">
    <location>
        <begin position="35"/>
        <end position="100"/>
    </location>
</feature>
<dbReference type="InterPro" id="IPR002109">
    <property type="entry name" value="Glutaredoxin"/>
</dbReference>
<dbReference type="SUPFAM" id="SSF52833">
    <property type="entry name" value="Thioredoxin-like"/>
    <property type="match status" value="1"/>
</dbReference>
<gene>
    <name evidence="3" type="ORF">RJ639_019025</name>
    <name evidence="4" type="ORF">RJ639_040022</name>
</gene>
<reference evidence="3" key="1">
    <citation type="submission" date="2022-12" db="EMBL/GenBank/DDBJ databases">
        <title>Draft genome assemblies for two species of Escallonia (Escalloniales).</title>
        <authorList>
            <person name="Chanderbali A."/>
            <person name="Dervinis C."/>
            <person name="Anghel I."/>
            <person name="Soltis D."/>
            <person name="Soltis P."/>
            <person name="Zapata F."/>
        </authorList>
    </citation>
    <scope>NUCLEOTIDE SEQUENCE</scope>
    <source>
        <strain evidence="3">UCBG64.0493</strain>
        <tissue evidence="3">Leaf</tissue>
    </source>
</reference>
<dbReference type="PANTHER" id="PTHR45669:SF22">
    <property type="entry name" value="GLUTAREDOXIN DOMAIN-CONTAINING CYSTEINE-RICH PROTEIN CG12206-RELATED"/>
    <property type="match status" value="1"/>
</dbReference>
<keyword evidence="5" id="KW-1185">Reference proteome</keyword>
<evidence type="ECO:0000256" key="1">
    <source>
        <dbReference type="SAM" id="MobiDB-lite"/>
    </source>
</evidence>
<dbReference type="InterPro" id="IPR036249">
    <property type="entry name" value="Thioredoxin-like_sf"/>
</dbReference>